<comment type="caution">
    <text evidence="1">The sequence shown here is derived from an EMBL/GenBank/DDBJ whole genome shotgun (WGS) entry which is preliminary data.</text>
</comment>
<evidence type="ECO:0000313" key="1">
    <source>
        <dbReference type="EMBL" id="EEG92577.1"/>
    </source>
</evidence>
<accession>C0FXZ3</accession>
<protein>
    <submittedName>
        <fullName evidence="1">Uncharacterized protein</fullName>
    </submittedName>
</protein>
<gene>
    <name evidence="1" type="ORF">ROSEINA2194_03632</name>
</gene>
<reference evidence="1 2" key="2">
    <citation type="submission" date="2009-03" db="EMBL/GenBank/DDBJ databases">
        <title>Draft genome sequence of Roseburia inulinivorans (DSM 16841).</title>
        <authorList>
            <person name="Sudarsanam P."/>
            <person name="Ley R."/>
            <person name="Guruge J."/>
            <person name="Turnbaugh P.J."/>
            <person name="Mahowald M."/>
            <person name="Liep D."/>
            <person name="Gordon J."/>
        </authorList>
    </citation>
    <scope>NUCLEOTIDE SEQUENCE [LARGE SCALE GENOMIC DNA]</scope>
    <source>
        <strain evidence="1 2">DSM 16841</strain>
    </source>
</reference>
<reference evidence="1 2" key="1">
    <citation type="submission" date="2009-02" db="EMBL/GenBank/DDBJ databases">
        <authorList>
            <person name="Fulton L."/>
            <person name="Clifton S."/>
            <person name="Fulton B."/>
            <person name="Xu J."/>
            <person name="Minx P."/>
            <person name="Pepin K.H."/>
            <person name="Johnson M."/>
            <person name="Bhonagiri V."/>
            <person name="Nash W.E."/>
            <person name="Mardis E.R."/>
            <person name="Wilson R.K."/>
        </authorList>
    </citation>
    <scope>NUCLEOTIDE SEQUENCE [LARGE SCALE GENOMIC DNA]</scope>
    <source>
        <strain evidence="1 2">DSM 16841</strain>
    </source>
</reference>
<name>C0FXZ3_9FIRM</name>
<proteinExistence type="predicted"/>
<dbReference type="EMBL" id="ACFY01000152">
    <property type="protein sequence ID" value="EEG92577.1"/>
    <property type="molecule type" value="Genomic_DNA"/>
</dbReference>
<sequence length="44" mass="5233">MKKAKKVIDEIGLFIVYFWCTLRVYKNKGRLKGGDNSRYNNFFA</sequence>
<dbReference type="Proteomes" id="UP000003561">
    <property type="component" value="Unassembled WGS sequence"/>
</dbReference>
<organism evidence="1 2">
    <name type="scientific">Roseburia inulinivorans DSM 16841</name>
    <dbReference type="NCBI Taxonomy" id="622312"/>
    <lineage>
        <taxon>Bacteria</taxon>
        <taxon>Bacillati</taxon>
        <taxon>Bacillota</taxon>
        <taxon>Clostridia</taxon>
        <taxon>Lachnospirales</taxon>
        <taxon>Lachnospiraceae</taxon>
        <taxon>Roseburia</taxon>
    </lineage>
</organism>
<dbReference type="AlphaFoldDB" id="C0FXZ3"/>
<evidence type="ECO:0000313" key="2">
    <source>
        <dbReference type="Proteomes" id="UP000003561"/>
    </source>
</evidence>